<evidence type="ECO:0000313" key="1">
    <source>
        <dbReference type="EMBL" id="MSS82501.1"/>
    </source>
</evidence>
<dbReference type="AlphaFoldDB" id="A0A6N7VZC5"/>
<comment type="caution">
    <text evidence="1">The sequence shown here is derived from an EMBL/GenBank/DDBJ whole genome shotgun (WGS) entry which is preliminary data.</text>
</comment>
<accession>A0A6N7VZC5</accession>
<gene>
    <name evidence="1" type="ORF">FX155_07830</name>
</gene>
<protein>
    <submittedName>
        <fullName evidence="1">Uncharacterized protein</fullName>
    </submittedName>
</protein>
<dbReference type="Proteomes" id="UP000441455">
    <property type="component" value="Unassembled WGS sequence"/>
</dbReference>
<sequence length="147" mass="16412">MSEQRKIRVTKIKWNRTSPEISYEESLDNATKTIGGMQAKGIIPHVDFIQAVEDLKADFLAMMELKADDPKKISLEAEISFDAAAGKKYSTPDYTFTGLPDSTQRKIRRVLEEAALYVTGKSAQTVLNFGDRQEPKALESGRKKVTA</sequence>
<name>A0A6N7VZC5_ACIFE</name>
<proteinExistence type="predicted"/>
<dbReference type="RefSeq" id="WP_154488337.1">
    <property type="nucleotide sequence ID" value="NZ_VULN01000010.1"/>
</dbReference>
<organism evidence="1 2">
    <name type="scientific">Acidaminococcus fermentans</name>
    <dbReference type="NCBI Taxonomy" id="905"/>
    <lineage>
        <taxon>Bacteria</taxon>
        <taxon>Bacillati</taxon>
        <taxon>Bacillota</taxon>
        <taxon>Negativicutes</taxon>
        <taxon>Acidaminococcales</taxon>
        <taxon>Acidaminococcaceae</taxon>
        <taxon>Acidaminococcus</taxon>
    </lineage>
</organism>
<reference evidence="1 2" key="1">
    <citation type="submission" date="2019-08" db="EMBL/GenBank/DDBJ databases">
        <title>In-depth cultivation of the pig gut microbiome towards novel bacterial diversity and tailored functional studies.</title>
        <authorList>
            <person name="Wylensek D."/>
            <person name="Hitch T.C.A."/>
            <person name="Clavel T."/>
        </authorList>
    </citation>
    <scope>NUCLEOTIDE SEQUENCE [LARGE SCALE GENOMIC DNA]</scope>
    <source>
        <strain evidence="1 2">WCA-389-WT-5B</strain>
    </source>
</reference>
<evidence type="ECO:0000313" key="2">
    <source>
        <dbReference type="Proteomes" id="UP000441455"/>
    </source>
</evidence>
<dbReference type="EMBL" id="VULN01000010">
    <property type="protein sequence ID" value="MSS82501.1"/>
    <property type="molecule type" value="Genomic_DNA"/>
</dbReference>